<accession>A0A150WME5</accession>
<organism evidence="4 5">
    <name type="scientific">Bdellovibrio bacteriovorus</name>
    <dbReference type="NCBI Taxonomy" id="959"/>
    <lineage>
        <taxon>Bacteria</taxon>
        <taxon>Pseudomonadati</taxon>
        <taxon>Bdellovibrionota</taxon>
        <taxon>Bdellovibrionia</taxon>
        <taxon>Bdellovibrionales</taxon>
        <taxon>Pseudobdellovibrionaceae</taxon>
        <taxon>Bdellovibrio</taxon>
    </lineage>
</organism>
<keyword evidence="1 4" id="KW-0808">Transferase</keyword>
<keyword evidence="5" id="KW-1185">Reference proteome</keyword>
<proteinExistence type="predicted"/>
<dbReference type="Gene3D" id="3.90.550.10">
    <property type="entry name" value="Spore Coat Polysaccharide Biosynthesis Protein SpsA, Chain A"/>
    <property type="match status" value="1"/>
</dbReference>
<gene>
    <name evidence="4" type="ORF">AZI86_11085</name>
</gene>
<dbReference type="InterPro" id="IPR003329">
    <property type="entry name" value="Cytidylyl_trans"/>
</dbReference>
<dbReference type="InterPro" id="IPR029044">
    <property type="entry name" value="Nucleotide-diphossugar_trans"/>
</dbReference>
<comment type="caution">
    <text evidence="4">The sequence shown here is derived from an EMBL/GenBank/DDBJ whole genome shotgun (WGS) entry which is preliminary data.</text>
</comment>
<evidence type="ECO:0000313" key="4">
    <source>
        <dbReference type="EMBL" id="KYG64995.1"/>
    </source>
</evidence>
<dbReference type="GO" id="GO:0008690">
    <property type="term" value="F:3-deoxy-manno-octulosonate cytidylyltransferase activity"/>
    <property type="evidence" value="ECO:0007669"/>
    <property type="project" value="InterPro"/>
</dbReference>
<dbReference type="GO" id="GO:0009103">
    <property type="term" value="P:lipopolysaccharide biosynthetic process"/>
    <property type="evidence" value="ECO:0007669"/>
    <property type="project" value="UniProtKB-KW"/>
</dbReference>
<dbReference type="NCBIfam" id="NF009905">
    <property type="entry name" value="PRK13368.1"/>
    <property type="match status" value="1"/>
</dbReference>
<dbReference type="GO" id="GO:0005829">
    <property type="term" value="C:cytosol"/>
    <property type="evidence" value="ECO:0007669"/>
    <property type="project" value="TreeGrafter"/>
</dbReference>
<dbReference type="NCBIfam" id="NF003952">
    <property type="entry name" value="PRK05450.1-5"/>
    <property type="match status" value="1"/>
</dbReference>
<dbReference type="PANTHER" id="PTHR42866">
    <property type="entry name" value="3-DEOXY-MANNO-OCTULOSONATE CYTIDYLYLTRANSFERASE"/>
    <property type="match status" value="1"/>
</dbReference>
<keyword evidence="3" id="KW-0448">Lipopolysaccharide biosynthesis</keyword>
<evidence type="ECO:0000256" key="3">
    <source>
        <dbReference type="ARBA" id="ARBA00022985"/>
    </source>
</evidence>
<dbReference type="InterPro" id="IPR004528">
    <property type="entry name" value="KdsB"/>
</dbReference>
<evidence type="ECO:0000256" key="1">
    <source>
        <dbReference type="ARBA" id="ARBA00022679"/>
    </source>
</evidence>
<reference evidence="4 5" key="1">
    <citation type="submission" date="2016-03" db="EMBL/GenBank/DDBJ databases">
        <authorList>
            <person name="Ploux O."/>
        </authorList>
    </citation>
    <scope>NUCLEOTIDE SEQUENCE [LARGE SCALE GENOMIC DNA]</scope>
    <source>
        <strain evidence="4 5">R0</strain>
    </source>
</reference>
<dbReference type="Pfam" id="PF02348">
    <property type="entry name" value="CTP_transf_3"/>
    <property type="match status" value="1"/>
</dbReference>
<dbReference type="AlphaFoldDB" id="A0A150WME5"/>
<dbReference type="SUPFAM" id="SSF53448">
    <property type="entry name" value="Nucleotide-diphospho-sugar transferases"/>
    <property type="match status" value="1"/>
</dbReference>
<keyword evidence="2 4" id="KW-0548">Nucleotidyltransferase</keyword>
<dbReference type="Proteomes" id="UP000075320">
    <property type="component" value="Unassembled WGS sequence"/>
</dbReference>
<evidence type="ECO:0000313" key="5">
    <source>
        <dbReference type="Proteomes" id="UP000075320"/>
    </source>
</evidence>
<dbReference type="PANTHER" id="PTHR42866:SF2">
    <property type="entry name" value="3-DEOXY-MANNO-OCTULOSONATE CYTIDYLYLTRANSFERASE, MITOCHONDRIAL"/>
    <property type="match status" value="1"/>
</dbReference>
<evidence type="ECO:0000256" key="2">
    <source>
        <dbReference type="ARBA" id="ARBA00022695"/>
    </source>
</evidence>
<dbReference type="CDD" id="cd02517">
    <property type="entry name" value="CMP-KDO-Synthetase"/>
    <property type="match status" value="1"/>
</dbReference>
<dbReference type="EMBL" id="LUKE01000002">
    <property type="protein sequence ID" value="KYG64995.1"/>
    <property type="molecule type" value="Genomic_DNA"/>
</dbReference>
<protein>
    <submittedName>
        <fullName evidence="4">3-deoxy-manno-octulosonate cytidylyltransferase</fullName>
    </submittedName>
</protein>
<name>A0A150WME5_BDEBC</name>
<sequence>MAATRFPNKPLAKINGVPMIGHIYARTVAEPIFDEVYVATCDKEIFDYVKSVGGKVVMTADTHERCTDRTAEALLKIEEIHDAKFDVVGMVQGDEPLVVPQVFKEAIQALRDDSSLPLVNIMGKIENDEEFNSPNTVKVVIDRWRNALYFSREPIPSAKKYSQDYPKYKQTGMIFFRRDALIEFNSMQPTMLEKIESVDMMRIVEQGGKIKMILTTHACYGVDIPSDIQKVEKVMTNDALFKAYRSKFGI</sequence>